<protein>
    <submittedName>
        <fullName evidence="1">Uncharacterized protein</fullName>
    </submittedName>
</protein>
<accession>F6G642</accession>
<proteinExistence type="predicted"/>
<gene>
    <name evidence="1" type="ordered locus">RSPO_c03250</name>
</gene>
<dbReference type="AlphaFoldDB" id="F6G642"/>
<sequence>MILPWTATHEQDSNTHDFDSIIRKSDFIKTKTSLTLTRSRKFMDNGLDGVIRFP</sequence>
<dbReference type="Proteomes" id="UP000007953">
    <property type="component" value="Chromosome"/>
</dbReference>
<dbReference type="EMBL" id="CP002819">
    <property type="protein sequence ID" value="AEG70541.1"/>
    <property type="molecule type" value="Genomic_DNA"/>
</dbReference>
<reference evidence="1 2" key="1">
    <citation type="journal article" date="2011" name="J. Bacteriol.">
        <title>Complete genome sequence of the plant pathogen Ralstonia solanacearum strain Po82.</title>
        <authorList>
            <person name="Xu J."/>
            <person name="Zheng H.J."/>
            <person name="Liu L."/>
            <person name="Pan Z.C."/>
            <person name="Prior P."/>
            <person name="Tang B."/>
            <person name="Xu J.S."/>
            <person name="Zhang H."/>
            <person name="Tian Q."/>
            <person name="Zhang L.Q."/>
            <person name="Feng J."/>
        </authorList>
    </citation>
    <scope>NUCLEOTIDE SEQUENCE [LARGE SCALE GENOMIC DNA]</scope>
    <source>
        <strain evidence="1 2">Po82</strain>
    </source>
</reference>
<evidence type="ECO:0000313" key="1">
    <source>
        <dbReference type="EMBL" id="AEG70541.1"/>
    </source>
</evidence>
<dbReference type="HOGENOM" id="CLU_3047214_0_0_4"/>
<organism evidence="1 2">
    <name type="scientific">Ralstonia solanacearum (strain Po82)</name>
    <dbReference type="NCBI Taxonomy" id="1031711"/>
    <lineage>
        <taxon>Bacteria</taxon>
        <taxon>Pseudomonadati</taxon>
        <taxon>Pseudomonadota</taxon>
        <taxon>Betaproteobacteria</taxon>
        <taxon>Burkholderiales</taxon>
        <taxon>Burkholderiaceae</taxon>
        <taxon>Ralstonia</taxon>
        <taxon>Ralstonia solanacearum species complex</taxon>
    </lineage>
</organism>
<dbReference type="KEGG" id="rsn:RSPO_c03250"/>
<evidence type="ECO:0000313" key="2">
    <source>
        <dbReference type="Proteomes" id="UP000007953"/>
    </source>
</evidence>
<name>F6G642_RALS8</name>